<comment type="similarity">
    <text evidence="2">Belongs to the immunoglobulin superfamily. ICAM family.</text>
</comment>
<keyword evidence="15" id="KW-1185">Reference proteome</keyword>
<accession>A0AAQ4PQX8</accession>
<dbReference type="GeneTree" id="ENSGT00940000159005"/>
<evidence type="ECO:0000256" key="2">
    <source>
        <dbReference type="ARBA" id="ARBA00005925"/>
    </source>
</evidence>
<reference evidence="14" key="3">
    <citation type="submission" date="2025-09" db="UniProtKB">
        <authorList>
            <consortium name="Ensembl"/>
        </authorList>
    </citation>
    <scope>IDENTIFICATION</scope>
</reference>
<feature type="domain" description="Ig-like" evidence="13">
    <location>
        <begin position="122"/>
        <end position="205"/>
    </location>
</feature>
<keyword evidence="6" id="KW-0130">Cell adhesion</keyword>
<keyword evidence="10" id="KW-0325">Glycoprotein</keyword>
<dbReference type="Ensembl" id="ENSGACT00000071369.1">
    <property type="protein sequence ID" value="ENSGACP00000041289.1"/>
    <property type="gene ID" value="ENSGACG00000013766.2"/>
</dbReference>
<feature type="chain" id="PRO_5043047922" description="Ig-like domain-containing protein" evidence="12">
    <location>
        <begin position="29"/>
        <end position="267"/>
    </location>
</feature>
<evidence type="ECO:0000256" key="5">
    <source>
        <dbReference type="ARBA" id="ARBA00022737"/>
    </source>
</evidence>
<evidence type="ECO:0000256" key="4">
    <source>
        <dbReference type="ARBA" id="ARBA00022729"/>
    </source>
</evidence>
<feature type="signal peptide" evidence="12">
    <location>
        <begin position="1"/>
        <end position="28"/>
    </location>
</feature>
<keyword evidence="8" id="KW-0472">Membrane</keyword>
<evidence type="ECO:0000256" key="11">
    <source>
        <dbReference type="ARBA" id="ARBA00023319"/>
    </source>
</evidence>
<evidence type="ECO:0000256" key="10">
    <source>
        <dbReference type="ARBA" id="ARBA00023180"/>
    </source>
</evidence>
<dbReference type="InterPro" id="IPR047012">
    <property type="entry name" value="ICAM_VCAM"/>
</dbReference>
<evidence type="ECO:0000256" key="12">
    <source>
        <dbReference type="SAM" id="SignalP"/>
    </source>
</evidence>
<dbReference type="SUPFAM" id="SSF48726">
    <property type="entry name" value="Immunoglobulin"/>
    <property type="match status" value="1"/>
</dbReference>
<dbReference type="GO" id="GO:0005178">
    <property type="term" value="F:integrin binding"/>
    <property type="evidence" value="ECO:0007669"/>
    <property type="project" value="InterPro"/>
</dbReference>
<name>A0AAQ4PQX8_GASAC</name>
<evidence type="ECO:0000259" key="13">
    <source>
        <dbReference type="PROSITE" id="PS50835"/>
    </source>
</evidence>
<keyword evidence="3" id="KW-0812">Transmembrane</keyword>
<dbReference type="GO" id="GO:0016020">
    <property type="term" value="C:membrane"/>
    <property type="evidence" value="ECO:0007669"/>
    <property type="project" value="UniProtKB-SubCell"/>
</dbReference>
<evidence type="ECO:0000256" key="1">
    <source>
        <dbReference type="ARBA" id="ARBA00004479"/>
    </source>
</evidence>
<dbReference type="InterPro" id="IPR003987">
    <property type="entry name" value="ICAM_VCAM_N"/>
</dbReference>
<evidence type="ECO:0000256" key="7">
    <source>
        <dbReference type="ARBA" id="ARBA00022989"/>
    </source>
</evidence>
<dbReference type="PANTHER" id="PTHR13771:SF9">
    <property type="entry name" value="INTERCELLULAR ADHESION MOLECULE 5"/>
    <property type="match status" value="1"/>
</dbReference>
<keyword evidence="4 12" id="KW-0732">Signal</keyword>
<organism evidence="14 15">
    <name type="scientific">Gasterosteus aculeatus aculeatus</name>
    <name type="common">three-spined stickleback</name>
    <dbReference type="NCBI Taxonomy" id="481459"/>
    <lineage>
        <taxon>Eukaryota</taxon>
        <taxon>Metazoa</taxon>
        <taxon>Chordata</taxon>
        <taxon>Craniata</taxon>
        <taxon>Vertebrata</taxon>
        <taxon>Euteleostomi</taxon>
        <taxon>Actinopterygii</taxon>
        <taxon>Neopterygii</taxon>
        <taxon>Teleostei</taxon>
        <taxon>Neoteleostei</taxon>
        <taxon>Acanthomorphata</taxon>
        <taxon>Eupercaria</taxon>
        <taxon>Perciformes</taxon>
        <taxon>Cottioidei</taxon>
        <taxon>Gasterosteales</taxon>
        <taxon>Gasterosteidae</taxon>
        <taxon>Gasterosteus</taxon>
    </lineage>
</organism>
<dbReference type="PANTHER" id="PTHR13771">
    <property type="entry name" value="INTERCELLULAR ADHESION MOLECULE"/>
    <property type="match status" value="1"/>
</dbReference>
<keyword evidence="7" id="KW-1133">Transmembrane helix</keyword>
<evidence type="ECO:0000256" key="3">
    <source>
        <dbReference type="ARBA" id="ARBA00022692"/>
    </source>
</evidence>
<comment type="subcellular location">
    <subcellularLocation>
        <location evidence="1">Membrane</location>
        <topology evidence="1">Single-pass type I membrane protein</topology>
    </subcellularLocation>
</comment>
<dbReference type="InterPro" id="IPR013768">
    <property type="entry name" value="ICAM_N"/>
</dbReference>
<dbReference type="Pfam" id="PF03921">
    <property type="entry name" value="ICAM_N"/>
    <property type="match status" value="1"/>
</dbReference>
<evidence type="ECO:0000313" key="15">
    <source>
        <dbReference type="Proteomes" id="UP000007635"/>
    </source>
</evidence>
<evidence type="ECO:0000256" key="8">
    <source>
        <dbReference type="ARBA" id="ARBA00023136"/>
    </source>
</evidence>
<dbReference type="InterPro" id="IPR007110">
    <property type="entry name" value="Ig-like_dom"/>
</dbReference>
<evidence type="ECO:0000313" key="14">
    <source>
        <dbReference type="Ensembl" id="ENSGACP00000041289.1"/>
    </source>
</evidence>
<keyword evidence="5" id="KW-0677">Repeat</keyword>
<dbReference type="AlphaFoldDB" id="A0AAQ4PQX8"/>
<proteinExistence type="inferred from homology"/>
<sequence length="267" mass="29921">MCKRTSGRPTPLFWTRVVLKLTPLCVLPGRPVSSSCPVQISPPTVVVRFGDPLRIICSSTSDQIESIGLESRYGGEKTEGVSSVVLDITSVEHWEVLVICFLNRVKVDQCSENFPVTVYKAPDRVSISQPSLTAPLVEGETYSLKCDVVNVAPVQNLSVHWYKGEKILRTERFHGSSKPPVNATSVFNLTAQREDDQTRIRCEAQLDLDTVPSLPAIKSESRAVIVQSWLDLFWCFYKHTKIRFFKSICRLSRRVLMCGRCCLTPSA</sequence>
<dbReference type="GO" id="GO:0098609">
    <property type="term" value="P:cell-cell adhesion"/>
    <property type="evidence" value="ECO:0007669"/>
    <property type="project" value="InterPro"/>
</dbReference>
<dbReference type="InterPro" id="IPR013783">
    <property type="entry name" value="Ig-like_fold"/>
</dbReference>
<keyword evidence="11" id="KW-0393">Immunoglobulin domain</keyword>
<evidence type="ECO:0000256" key="9">
    <source>
        <dbReference type="ARBA" id="ARBA00023157"/>
    </source>
</evidence>
<dbReference type="InterPro" id="IPR036179">
    <property type="entry name" value="Ig-like_dom_sf"/>
</dbReference>
<dbReference type="Proteomes" id="UP000007635">
    <property type="component" value="Chromosome XI"/>
</dbReference>
<protein>
    <recommendedName>
        <fullName evidence="13">Ig-like domain-containing protein</fullName>
    </recommendedName>
</protein>
<dbReference type="Gene3D" id="2.60.40.10">
    <property type="entry name" value="Immunoglobulins"/>
    <property type="match status" value="2"/>
</dbReference>
<evidence type="ECO:0000256" key="6">
    <source>
        <dbReference type="ARBA" id="ARBA00022889"/>
    </source>
</evidence>
<dbReference type="PROSITE" id="PS50835">
    <property type="entry name" value="IG_LIKE"/>
    <property type="match status" value="1"/>
</dbReference>
<dbReference type="PRINTS" id="PR01472">
    <property type="entry name" value="ICAMVCAM1"/>
</dbReference>
<reference evidence="14 15" key="1">
    <citation type="journal article" date="2021" name="G3 (Bethesda)">
        <title>Improved contiguity of the threespine stickleback genome using long-read sequencing.</title>
        <authorList>
            <person name="Nath S."/>
            <person name="Shaw D.E."/>
            <person name="White M.A."/>
        </authorList>
    </citation>
    <scope>NUCLEOTIDE SEQUENCE [LARGE SCALE GENOMIC DNA]</scope>
    <source>
        <strain evidence="14 15">Lake Benthic</strain>
    </source>
</reference>
<keyword evidence="9" id="KW-1015">Disulfide bond</keyword>
<reference evidence="14" key="2">
    <citation type="submission" date="2025-08" db="UniProtKB">
        <authorList>
            <consortium name="Ensembl"/>
        </authorList>
    </citation>
    <scope>IDENTIFICATION</scope>
</reference>